<sequence length="662" mass="73292">MGSKQSRTSRYSRYTGGPDPLAPPVDLREALEAIGQDVMEGTSPRRALSELLRRGSKSMPGADRLAAEANRRRRELLQRNNLDGTLAEIKQLLDDAVLAERKELARALDDDARFGELQLDALSPSPAKAVQELSEYDWRSAEAREKYEQIKDLLGREMLDQRFAGMKQALENATDEDRQRVNEMLDDLNNLLDKHAQGQDTPEDFQDFMAKHGEFFPENPRNIDELLDSLAQRAAAAQRFRNSLSEQQRAELDQLAQQAFGSPSLMNALNRLDAHLQSARPGEDWEGSQRFSGDNPMGMGEGAQAMADIAELEQLAEQLSQSYSGASMDDVDLDMLARQLGEDAAVDARTLSELERALMNQGFLDRGSDGQWRLSPKAMRQLGQAALRDVAQQLSGRHGERDTRRAGAAGELTGATRPWQFGDTEPWNVTRTVTNAVLRQAGTGERLNRSVPVRIEVDDVEISETETRTQAAVALLVDTSFSMVMENRWLPMKRTALALNHLVSTRFRSDALQIVAFGRYARTVTAAELTGLEGVYEQGTNLHHALALATRHLRRHPNAQPVVLVVTDGEPTAHLEDFGGEGSSVFFDYPPHPRTIGHTVRGFDEVARLGAQVTIFRLGSDPGLARFIDQVARRVGGRVVVPDLDGLGAAVVGDYLSAKRRR</sequence>
<proteinExistence type="predicted"/>
<accession>A0ACC6MF77</accession>
<comment type="caution">
    <text evidence="1">The sequence shown here is derived from an EMBL/GenBank/DDBJ whole genome shotgun (WGS) entry which is preliminary data.</text>
</comment>
<dbReference type="Proteomes" id="UP001289645">
    <property type="component" value="Unassembled WGS sequence"/>
</dbReference>
<name>A0ACC6MF77_MYCPF</name>
<protein>
    <submittedName>
        <fullName evidence="1">VWA domain-containing protein</fullName>
    </submittedName>
</protein>
<evidence type="ECO:0000313" key="1">
    <source>
        <dbReference type="EMBL" id="MDZ5085624.1"/>
    </source>
</evidence>
<reference evidence="1 2" key="1">
    <citation type="journal article" date="2021" name="Chemosphere">
        <title>Bioballs carrying a syntrophic Rhodococcus and Mycolicibacterium consortium for simultaneous sorption and biodegradation of fuel oil in contaminated freshwater.</title>
        <authorList>
            <person name="Naloka K."/>
            <person name="Polrit D."/>
            <person name="Muangchinda C."/>
            <person name="Thoetkiattikul H."/>
            <person name="Pinyakong O."/>
        </authorList>
    </citation>
    <scope>NUCLEOTIDE SEQUENCE [LARGE SCALE GENOMIC DNA]</scope>
    <source>
        <strain evidence="1 2">J101</strain>
    </source>
</reference>
<keyword evidence="2" id="KW-1185">Reference proteome</keyword>
<gene>
    <name evidence="1" type="ORF">OHX15_09520</name>
</gene>
<evidence type="ECO:0000313" key="2">
    <source>
        <dbReference type="Proteomes" id="UP001289645"/>
    </source>
</evidence>
<organism evidence="1 2">
    <name type="scientific">Mycolicibacterium parafortuitum</name>
    <name type="common">Mycobacterium parafortuitum</name>
    <dbReference type="NCBI Taxonomy" id="39692"/>
    <lineage>
        <taxon>Bacteria</taxon>
        <taxon>Bacillati</taxon>
        <taxon>Actinomycetota</taxon>
        <taxon>Actinomycetes</taxon>
        <taxon>Mycobacteriales</taxon>
        <taxon>Mycobacteriaceae</taxon>
        <taxon>Mycolicibacterium</taxon>
    </lineage>
</organism>
<dbReference type="EMBL" id="JAOXLN010000008">
    <property type="protein sequence ID" value="MDZ5085624.1"/>
    <property type="molecule type" value="Genomic_DNA"/>
</dbReference>